<keyword evidence="3" id="KW-0479">Metal-binding</keyword>
<keyword evidence="6" id="KW-0411">Iron-sulfur</keyword>
<organism evidence="9 10">
    <name type="scientific">Pseudothauera rhizosphaerae</name>
    <dbReference type="NCBI Taxonomy" id="2565932"/>
    <lineage>
        <taxon>Bacteria</taxon>
        <taxon>Pseudomonadati</taxon>
        <taxon>Pseudomonadota</taxon>
        <taxon>Betaproteobacteria</taxon>
        <taxon>Rhodocyclales</taxon>
        <taxon>Zoogloeaceae</taxon>
        <taxon>Pseudothauera</taxon>
    </lineage>
</organism>
<feature type="transmembrane region" description="Helical" evidence="7">
    <location>
        <begin position="163"/>
        <end position="186"/>
    </location>
</feature>
<dbReference type="OrthoDB" id="9806398at2"/>
<feature type="transmembrane region" description="Helical" evidence="7">
    <location>
        <begin position="32"/>
        <end position="51"/>
    </location>
</feature>
<evidence type="ECO:0000256" key="1">
    <source>
        <dbReference type="ARBA" id="ARBA00022448"/>
    </source>
</evidence>
<dbReference type="PANTHER" id="PTHR30176">
    <property type="entry name" value="FERREDOXIN-TYPE PROTEIN NAPH"/>
    <property type="match status" value="1"/>
</dbReference>
<protein>
    <submittedName>
        <fullName evidence="9">4Fe-4S binding protein</fullName>
    </submittedName>
</protein>
<dbReference type="Proteomes" id="UP000307956">
    <property type="component" value="Unassembled WGS sequence"/>
</dbReference>
<evidence type="ECO:0000256" key="3">
    <source>
        <dbReference type="ARBA" id="ARBA00022723"/>
    </source>
</evidence>
<dbReference type="GO" id="GO:0051539">
    <property type="term" value="F:4 iron, 4 sulfur cluster binding"/>
    <property type="evidence" value="ECO:0007669"/>
    <property type="project" value="UniProtKB-KW"/>
</dbReference>
<accession>A0A4S4ADR8</accession>
<dbReference type="GO" id="GO:0046872">
    <property type="term" value="F:metal ion binding"/>
    <property type="evidence" value="ECO:0007669"/>
    <property type="project" value="UniProtKB-KW"/>
</dbReference>
<feature type="transmembrane region" description="Helical" evidence="7">
    <location>
        <begin position="206"/>
        <end position="223"/>
    </location>
</feature>
<keyword evidence="10" id="KW-1185">Reference proteome</keyword>
<dbReference type="SUPFAM" id="SSF54862">
    <property type="entry name" value="4Fe-4S ferredoxins"/>
    <property type="match status" value="1"/>
</dbReference>
<evidence type="ECO:0000259" key="8">
    <source>
        <dbReference type="Pfam" id="PF12801"/>
    </source>
</evidence>
<gene>
    <name evidence="9" type="ORF">E6O51_18095</name>
</gene>
<keyword evidence="7" id="KW-0472">Membrane</keyword>
<name>A0A4S4ADR8_9RHOO</name>
<dbReference type="InterPro" id="IPR017900">
    <property type="entry name" value="4Fe4S_Fe_S_CS"/>
</dbReference>
<keyword evidence="1" id="KW-0813">Transport</keyword>
<dbReference type="RefSeq" id="WP_136386420.1">
    <property type="nucleotide sequence ID" value="NZ_SSOD01000018.1"/>
</dbReference>
<dbReference type="Pfam" id="PF12801">
    <property type="entry name" value="Fer4_5"/>
    <property type="match status" value="2"/>
</dbReference>
<dbReference type="EMBL" id="SSOD01000018">
    <property type="protein sequence ID" value="THF57215.1"/>
    <property type="molecule type" value="Genomic_DNA"/>
</dbReference>
<evidence type="ECO:0000313" key="10">
    <source>
        <dbReference type="Proteomes" id="UP000307956"/>
    </source>
</evidence>
<dbReference type="PANTHER" id="PTHR30176:SF3">
    <property type="entry name" value="FERREDOXIN-TYPE PROTEIN NAPH"/>
    <property type="match status" value="1"/>
</dbReference>
<sequence length="336" mass="37505">MSASTPRRVIPIVQANTAAGRLGLNRVQKQRLATQAGLFVLFVLAPVFDLFRYDLDAGHAWLLGMQWRLGLDDFLAGRIGALEAGANVLLRLFLPIFAGAAAFIWVAYRWGRLYCGWLCPHFSVVETINKLMLRASGKPSVWEKKPLAPWEPDGMPRRTDARWWLLVAPAAVLFAFAWAVVFLTYLLPPAEVYGNLLHGTPTRNQALFIGAFTAVLSLEFLFARHLFCRFACAVGLFQSLAWVSNRDAMVVGFQRQRASQCATCLPNRESACDMVCPMRLNPRNIKRHMFTCTQCGQCLQACEQSQRGNPQGPLLTWVSDEAARQNEAGFRAGRGQ</sequence>
<keyword evidence="7" id="KW-1133">Transmembrane helix</keyword>
<comment type="caution">
    <text evidence="9">The sequence shown here is derived from an EMBL/GenBank/DDBJ whole genome shotgun (WGS) entry which is preliminary data.</text>
</comment>
<evidence type="ECO:0000256" key="4">
    <source>
        <dbReference type="ARBA" id="ARBA00022982"/>
    </source>
</evidence>
<evidence type="ECO:0000256" key="6">
    <source>
        <dbReference type="ARBA" id="ARBA00023014"/>
    </source>
</evidence>
<dbReference type="InterPro" id="IPR017896">
    <property type="entry name" value="4Fe4S_Fe-S-bd"/>
</dbReference>
<keyword evidence="4" id="KW-0249">Electron transport</keyword>
<evidence type="ECO:0000256" key="5">
    <source>
        <dbReference type="ARBA" id="ARBA00023004"/>
    </source>
</evidence>
<evidence type="ECO:0000256" key="7">
    <source>
        <dbReference type="SAM" id="Phobius"/>
    </source>
</evidence>
<reference evidence="9 10" key="1">
    <citation type="submission" date="2019-04" db="EMBL/GenBank/DDBJ databases">
        <title>Azoarcus rhizosphaerae sp. nov. isolated from rhizosphere of Ficus religiosa.</title>
        <authorList>
            <person name="Lin S.-Y."/>
            <person name="Hameed A."/>
            <person name="Hsu Y.-H."/>
            <person name="Young C.-C."/>
        </authorList>
    </citation>
    <scope>NUCLEOTIDE SEQUENCE [LARGE SCALE GENOMIC DNA]</scope>
    <source>
        <strain evidence="9 10">CC-YHH848</strain>
    </source>
</reference>
<feature type="transmembrane region" description="Helical" evidence="7">
    <location>
        <begin position="88"/>
        <end position="108"/>
    </location>
</feature>
<dbReference type="PROSITE" id="PS00198">
    <property type="entry name" value="4FE4S_FER_1"/>
    <property type="match status" value="1"/>
</dbReference>
<keyword evidence="2" id="KW-0004">4Fe-4S</keyword>
<feature type="domain" description="4Fe-4S ferredoxin-type" evidence="8">
    <location>
        <begin position="94"/>
        <end position="139"/>
    </location>
</feature>
<keyword evidence="7" id="KW-0812">Transmembrane</keyword>
<dbReference type="AlphaFoldDB" id="A0A4S4ADR8"/>
<keyword evidence="5" id="KW-0408">Iron</keyword>
<evidence type="ECO:0000313" key="9">
    <source>
        <dbReference type="EMBL" id="THF57215.1"/>
    </source>
</evidence>
<proteinExistence type="predicted"/>
<dbReference type="InterPro" id="IPR051684">
    <property type="entry name" value="Electron_Trans/Redox"/>
</dbReference>
<dbReference type="GO" id="GO:0005886">
    <property type="term" value="C:plasma membrane"/>
    <property type="evidence" value="ECO:0007669"/>
    <property type="project" value="TreeGrafter"/>
</dbReference>
<feature type="domain" description="4Fe-4S ferredoxin-type" evidence="8">
    <location>
        <begin position="208"/>
        <end position="241"/>
    </location>
</feature>
<evidence type="ECO:0000256" key="2">
    <source>
        <dbReference type="ARBA" id="ARBA00022485"/>
    </source>
</evidence>